<dbReference type="InterPro" id="IPR003593">
    <property type="entry name" value="AAA+_ATPase"/>
</dbReference>
<dbReference type="AlphaFoldDB" id="A0A2B4RLZ9"/>
<name>A0A2B4RLZ9_STYPI</name>
<dbReference type="PANTHER" id="PTHR10760:SF2">
    <property type="entry name" value="LD13476P-RELATED"/>
    <property type="match status" value="1"/>
</dbReference>
<reference evidence="5" key="1">
    <citation type="journal article" date="2017" name="bioRxiv">
        <title>Comparative analysis of the genomes of Stylophora pistillata and Acropora digitifera provides evidence for extensive differences between species of corals.</title>
        <authorList>
            <person name="Voolstra C.R."/>
            <person name="Li Y."/>
            <person name="Liew Y.J."/>
            <person name="Baumgarten S."/>
            <person name="Zoccola D."/>
            <person name="Flot J.-F."/>
            <person name="Tambutte S."/>
            <person name="Allemand D."/>
            <person name="Aranda M."/>
        </authorList>
    </citation>
    <scope>NUCLEOTIDE SEQUENCE [LARGE SCALE GENOMIC DNA]</scope>
</reference>
<dbReference type="InterPro" id="IPR010448">
    <property type="entry name" value="Torsin"/>
</dbReference>
<gene>
    <name evidence="4" type="primary">Tor1b</name>
    <name evidence="4" type="ORF">AWC38_SpisGene16995</name>
</gene>
<evidence type="ECO:0000256" key="1">
    <source>
        <dbReference type="ARBA" id="ARBA00006235"/>
    </source>
</evidence>
<comment type="similarity">
    <text evidence="1">Belongs to the ClpA/ClpB family. Torsin subfamily.</text>
</comment>
<dbReference type="GO" id="GO:0005524">
    <property type="term" value="F:ATP binding"/>
    <property type="evidence" value="ECO:0007669"/>
    <property type="project" value="InterPro"/>
</dbReference>
<dbReference type="SUPFAM" id="SSF52540">
    <property type="entry name" value="P-loop containing nucleoside triphosphate hydrolases"/>
    <property type="match status" value="1"/>
</dbReference>
<comment type="caution">
    <text evidence="4">The sequence shown here is derived from an EMBL/GenBank/DDBJ whole genome shotgun (WGS) entry which is preliminary data.</text>
</comment>
<dbReference type="EMBL" id="LSMT01000400">
    <property type="protein sequence ID" value="PFX18631.1"/>
    <property type="molecule type" value="Genomic_DNA"/>
</dbReference>
<dbReference type="SMART" id="SM00382">
    <property type="entry name" value="AAA"/>
    <property type="match status" value="1"/>
</dbReference>
<feature type="region of interest" description="Disordered" evidence="2">
    <location>
        <begin position="346"/>
        <end position="368"/>
    </location>
</feature>
<dbReference type="Gene3D" id="3.40.50.300">
    <property type="entry name" value="P-loop containing nucleotide triphosphate hydrolases"/>
    <property type="match status" value="1"/>
</dbReference>
<dbReference type="STRING" id="50429.A0A2B4RLZ9"/>
<sequence>MSASSYFNVDFSPIDCSRYRQMQNEEWSPQSPESDPDPSFDSDEENPESNMTSISSDHDPSSGLSFSESPLPRAKNSSISHQSTSKSLVLQSRGNRVHYEGSERTKWVNKSVPRSNSLVIGKRSRAIGLKDIDLTRNLAAKHIREAKEANKSPSKKHLFSPLSKQMSCPTFSTPFEFVGLSERHGVTGRGGPTGKAGLNSFSRGLNFELVSQTKSPLVGSPVKEVSLDSGTNFVKLFSCVNEEDGSNEEGIPNKESDHDWWEGCNSTKTPVATQSSYKLCLSFVPKVAEVIDLTVDDVLSDGKASNKNRISEHDGIAEKADDVSVQNTIHQGYRLVSRNASTERQAFSFSDDEDSESGPNCRLKSDKESSEELLLPDLASQRERHSLQGFVKMGMVFTLCAVLLSVYLHVNPHGFCLDSEFTNNISGIGLALKSELFGQHIAQKIVTAALKNHFDSKNTRKPLVLAFHGWTGIGKNFVGNIIMEHFFKHKTKSPFVHKFIIPLHFPHRSEVEMYNQQLLKWIRGNFSHCQKGGLFIFDEMDKIHLGMMNKIKDALLDYRGKKAETGHQNMVFIFLSNSGGEAINQHILKHILDGKLRESLTLKELEVIFYDIAKNIPNIWFADLLKLEVIDYLVPFLPLERTHLKQCIRRELAKKGYNVKESFVTEIADQMDYFPESHQFFSVSGCKKVSSRVDMIME</sequence>
<keyword evidence="5" id="KW-1185">Reference proteome</keyword>
<dbReference type="Pfam" id="PF21376">
    <property type="entry name" value="TOR1A_C"/>
    <property type="match status" value="1"/>
</dbReference>
<evidence type="ECO:0000259" key="3">
    <source>
        <dbReference type="SMART" id="SM00382"/>
    </source>
</evidence>
<dbReference type="OrthoDB" id="19623at2759"/>
<proteinExistence type="inferred from homology"/>
<evidence type="ECO:0000313" key="4">
    <source>
        <dbReference type="EMBL" id="PFX18631.1"/>
    </source>
</evidence>
<feature type="domain" description="AAA+ ATPase" evidence="3">
    <location>
        <begin position="461"/>
        <end position="602"/>
    </location>
</feature>
<evidence type="ECO:0000313" key="5">
    <source>
        <dbReference type="Proteomes" id="UP000225706"/>
    </source>
</evidence>
<dbReference type="Proteomes" id="UP000225706">
    <property type="component" value="Unassembled WGS sequence"/>
</dbReference>
<feature type="compositionally biased region" description="Polar residues" evidence="2">
    <location>
        <begin position="75"/>
        <end position="94"/>
    </location>
</feature>
<protein>
    <submittedName>
        <fullName evidence="4">Torsin-1B</fullName>
    </submittedName>
</protein>
<accession>A0A2B4RLZ9</accession>
<dbReference type="GO" id="GO:0012505">
    <property type="term" value="C:endomembrane system"/>
    <property type="evidence" value="ECO:0007669"/>
    <property type="project" value="UniProtKB-ARBA"/>
</dbReference>
<evidence type="ECO:0000256" key="2">
    <source>
        <dbReference type="SAM" id="MobiDB-lite"/>
    </source>
</evidence>
<dbReference type="Pfam" id="PF06309">
    <property type="entry name" value="Torsin"/>
    <property type="match status" value="1"/>
</dbReference>
<organism evidence="4 5">
    <name type="scientific">Stylophora pistillata</name>
    <name type="common">Smooth cauliflower coral</name>
    <dbReference type="NCBI Taxonomy" id="50429"/>
    <lineage>
        <taxon>Eukaryota</taxon>
        <taxon>Metazoa</taxon>
        <taxon>Cnidaria</taxon>
        <taxon>Anthozoa</taxon>
        <taxon>Hexacorallia</taxon>
        <taxon>Scleractinia</taxon>
        <taxon>Astrocoeniina</taxon>
        <taxon>Pocilloporidae</taxon>
        <taxon>Stylophora</taxon>
    </lineage>
</organism>
<dbReference type="PANTHER" id="PTHR10760">
    <property type="entry name" value="TORSIN"/>
    <property type="match status" value="1"/>
</dbReference>
<dbReference type="InterPro" id="IPR049337">
    <property type="entry name" value="TOR1A_C"/>
</dbReference>
<dbReference type="GO" id="GO:0016887">
    <property type="term" value="F:ATP hydrolysis activity"/>
    <property type="evidence" value="ECO:0007669"/>
    <property type="project" value="InterPro"/>
</dbReference>
<dbReference type="GO" id="GO:0005737">
    <property type="term" value="C:cytoplasm"/>
    <property type="evidence" value="ECO:0007669"/>
    <property type="project" value="UniProtKB-ARBA"/>
</dbReference>
<feature type="region of interest" description="Disordered" evidence="2">
    <location>
        <begin position="20"/>
        <end position="105"/>
    </location>
</feature>
<dbReference type="InterPro" id="IPR027417">
    <property type="entry name" value="P-loop_NTPase"/>
</dbReference>
<feature type="compositionally biased region" description="Acidic residues" evidence="2">
    <location>
        <begin position="34"/>
        <end position="47"/>
    </location>
</feature>